<accession>A0A9D9HDQ2</accession>
<evidence type="ECO:0000313" key="3">
    <source>
        <dbReference type="EMBL" id="MBO8447119.1"/>
    </source>
</evidence>
<feature type="region of interest" description="Disordered" evidence="1">
    <location>
        <begin position="124"/>
        <end position="185"/>
    </location>
</feature>
<feature type="domain" description="Plasmid pRiA4b Orf3-like" evidence="2">
    <location>
        <begin position="9"/>
        <end position="132"/>
    </location>
</feature>
<protein>
    <recommendedName>
        <fullName evidence="2">Plasmid pRiA4b Orf3-like domain-containing protein</fullName>
    </recommendedName>
</protein>
<proteinExistence type="predicted"/>
<dbReference type="AlphaFoldDB" id="A0A9D9HDQ2"/>
<dbReference type="Pfam" id="PF07929">
    <property type="entry name" value="PRiA4_ORF3"/>
    <property type="match status" value="1"/>
</dbReference>
<evidence type="ECO:0000259" key="2">
    <source>
        <dbReference type="Pfam" id="PF07929"/>
    </source>
</evidence>
<comment type="caution">
    <text evidence="3">The sequence shown here is derived from an EMBL/GenBank/DDBJ whole genome shotgun (WGS) entry which is preliminary data.</text>
</comment>
<feature type="compositionally biased region" description="Acidic residues" evidence="1">
    <location>
        <begin position="156"/>
        <end position="185"/>
    </location>
</feature>
<dbReference type="Proteomes" id="UP000823637">
    <property type="component" value="Unassembled WGS sequence"/>
</dbReference>
<name>A0A9D9HDQ2_9BACT</name>
<dbReference type="SUPFAM" id="SSF159941">
    <property type="entry name" value="MM3350-like"/>
    <property type="match status" value="1"/>
</dbReference>
<dbReference type="EMBL" id="JADIMR010000077">
    <property type="protein sequence ID" value="MBO8447119.1"/>
    <property type="molecule type" value="Genomic_DNA"/>
</dbReference>
<evidence type="ECO:0000313" key="4">
    <source>
        <dbReference type="Proteomes" id="UP000823637"/>
    </source>
</evidence>
<reference evidence="3" key="2">
    <citation type="journal article" date="2021" name="PeerJ">
        <title>Extensive microbial diversity within the chicken gut microbiome revealed by metagenomics and culture.</title>
        <authorList>
            <person name="Gilroy R."/>
            <person name="Ravi A."/>
            <person name="Getino M."/>
            <person name="Pursley I."/>
            <person name="Horton D.L."/>
            <person name="Alikhan N.F."/>
            <person name="Baker D."/>
            <person name="Gharbi K."/>
            <person name="Hall N."/>
            <person name="Watson M."/>
            <person name="Adriaenssens E.M."/>
            <person name="Foster-Nyarko E."/>
            <person name="Jarju S."/>
            <person name="Secka A."/>
            <person name="Antonio M."/>
            <person name="Oren A."/>
            <person name="Chaudhuri R.R."/>
            <person name="La Ragione R."/>
            <person name="Hildebrand F."/>
            <person name="Pallen M.J."/>
        </authorList>
    </citation>
    <scope>NUCLEOTIDE SEQUENCE</scope>
    <source>
        <strain evidence="3">D3-1215</strain>
    </source>
</reference>
<sequence length="185" mass="21098">MIYKFVLVSDEADDFMREISIDSEAKFIDLNNAILDSVDYTKDNITSFFICNDDWEKEQEITLMEMDTASDIDSYVMDDTVLSELISEEGQKLLFVYDIISDRAFFMQLKDIVTGKDLDAPVCTKSEGKAPEQTKMEDFGSLKTGTAADTGMDENFYGDEDFDADELDEDSFSDLNFDDELNDLR</sequence>
<dbReference type="InterPro" id="IPR012912">
    <property type="entry name" value="Plasmid_pRiA4b_Orf3-like"/>
</dbReference>
<dbReference type="Gene3D" id="3.10.290.30">
    <property type="entry name" value="MM3350-like"/>
    <property type="match status" value="1"/>
</dbReference>
<organism evidence="3 4">
    <name type="scientific">Candidatus Enterocola intestinipullorum</name>
    <dbReference type="NCBI Taxonomy" id="2840783"/>
    <lineage>
        <taxon>Bacteria</taxon>
        <taxon>Pseudomonadati</taxon>
        <taxon>Bacteroidota</taxon>
        <taxon>Bacteroidia</taxon>
        <taxon>Bacteroidales</taxon>
        <taxon>Candidatus Enterocola</taxon>
    </lineage>
</organism>
<reference evidence="3" key="1">
    <citation type="submission" date="2020-10" db="EMBL/GenBank/DDBJ databases">
        <authorList>
            <person name="Gilroy R."/>
        </authorList>
    </citation>
    <scope>NUCLEOTIDE SEQUENCE</scope>
    <source>
        <strain evidence="3">D3-1215</strain>
    </source>
</reference>
<gene>
    <name evidence="3" type="ORF">IAC32_05185</name>
</gene>
<evidence type="ECO:0000256" key="1">
    <source>
        <dbReference type="SAM" id="MobiDB-lite"/>
    </source>
</evidence>
<dbReference type="InterPro" id="IPR024047">
    <property type="entry name" value="MM3350-like_sf"/>
</dbReference>
<feature type="compositionally biased region" description="Basic and acidic residues" evidence="1">
    <location>
        <begin position="126"/>
        <end position="140"/>
    </location>
</feature>